<protein>
    <recommendedName>
        <fullName evidence="9">Fe2OG dioxygenase domain-containing protein</fullName>
    </recommendedName>
</protein>
<keyword evidence="7" id="KW-0408">Iron</keyword>
<evidence type="ECO:0000256" key="1">
    <source>
        <dbReference type="ARBA" id="ARBA00001961"/>
    </source>
</evidence>
<evidence type="ECO:0000313" key="11">
    <source>
        <dbReference type="Proteomes" id="UP000188354"/>
    </source>
</evidence>
<dbReference type="InterPro" id="IPR005123">
    <property type="entry name" value="Oxoglu/Fe-dep_dioxygenase_dom"/>
</dbReference>
<evidence type="ECO:0000256" key="7">
    <source>
        <dbReference type="ARBA" id="ARBA00023004"/>
    </source>
</evidence>
<gene>
    <name evidence="10" type="ORF">TanjilG_11931</name>
</gene>
<keyword evidence="6" id="KW-0560">Oxidoreductase</keyword>
<keyword evidence="5" id="KW-0812">Transmembrane</keyword>
<evidence type="ECO:0000313" key="10">
    <source>
        <dbReference type="EMBL" id="OIW07297.1"/>
    </source>
</evidence>
<evidence type="ECO:0000256" key="8">
    <source>
        <dbReference type="ARBA" id="ARBA00049169"/>
    </source>
</evidence>
<comment type="catalytic activity">
    <reaction evidence="8">
        <text>L-prolyl-[collagen] + 2-oxoglutarate + O2 = trans-4-hydroxy-L-prolyl-[collagen] + succinate + CO2</text>
        <dbReference type="Rhea" id="RHEA:18945"/>
        <dbReference type="Rhea" id="RHEA-COMP:11676"/>
        <dbReference type="Rhea" id="RHEA-COMP:11680"/>
        <dbReference type="ChEBI" id="CHEBI:15379"/>
        <dbReference type="ChEBI" id="CHEBI:16526"/>
        <dbReference type="ChEBI" id="CHEBI:16810"/>
        <dbReference type="ChEBI" id="CHEBI:30031"/>
        <dbReference type="ChEBI" id="CHEBI:50342"/>
        <dbReference type="ChEBI" id="CHEBI:61965"/>
        <dbReference type="EC" id="1.14.11.2"/>
    </reaction>
</comment>
<dbReference type="Gene3D" id="2.60.120.620">
    <property type="entry name" value="q2cbj1_9rhob like domain"/>
    <property type="match status" value="1"/>
</dbReference>
<keyword evidence="11" id="KW-1185">Reference proteome</keyword>
<dbReference type="GO" id="GO:0005506">
    <property type="term" value="F:iron ion binding"/>
    <property type="evidence" value="ECO:0007669"/>
    <property type="project" value="InterPro"/>
</dbReference>
<dbReference type="PROSITE" id="PS51471">
    <property type="entry name" value="FE2OG_OXY"/>
    <property type="match status" value="1"/>
</dbReference>
<dbReference type="PANTHER" id="PTHR10869:SF238">
    <property type="entry name" value="PROLYL 4-HYDROXYLASE 6-RELATED"/>
    <property type="match status" value="1"/>
</dbReference>
<dbReference type="OMA" id="RECCHIL"/>
<dbReference type="Gramene" id="OIW07297">
    <property type="protein sequence ID" value="OIW07297"/>
    <property type="gene ID" value="TanjilG_11931"/>
</dbReference>
<comment type="cofactor">
    <cofactor evidence="1">
        <name>L-ascorbate</name>
        <dbReference type="ChEBI" id="CHEBI:38290"/>
    </cofactor>
</comment>
<comment type="subcellular location">
    <subcellularLocation>
        <location evidence="2">Endoplasmic reticulum membrane</location>
        <topology evidence="2">Single-pass type II membrane protein</topology>
    </subcellularLocation>
</comment>
<dbReference type="Proteomes" id="UP000188354">
    <property type="component" value="Chromosome LG08"/>
</dbReference>
<reference evidence="10 11" key="1">
    <citation type="journal article" date="2017" name="Plant Biotechnol. J.">
        <title>A comprehensive draft genome sequence for lupin (Lupinus angustifolius), an emerging health food: insights into plant-microbe interactions and legume evolution.</title>
        <authorList>
            <person name="Hane J.K."/>
            <person name="Ming Y."/>
            <person name="Kamphuis L.G."/>
            <person name="Nelson M.N."/>
            <person name="Garg G."/>
            <person name="Atkins C.A."/>
            <person name="Bayer P.E."/>
            <person name="Bravo A."/>
            <person name="Bringans S."/>
            <person name="Cannon S."/>
            <person name="Edwards D."/>
            <person name="Foley R."/>
            <person name="Gao L.L."/>
            <person name="Harrison M.J."/>
            <person name="Huang W."/>
            <person name="Hurgobin B."/>
            <person name="Li S."/>
            <person name="Liu C.W."/>
            <person name="McGrath A."/>
            <person name="Morahan G."/>
            <person name="Murray J."/>
            <person name="Weller J."/>
            <person name="Jian J."/>
            <person name="Singh K.B."/>
        </authorList>
    </citation>
    <scope>NUCLEOTIDE SEQUENCE [LARGE SCALE GENOMIC DNA]</scope>
    <source>
        <strain evidence="11">cv. Tanjil</strain>
        <tissue evidence="10">Whole plant</tissue>
    </source>
</reference>
<evidence type="ECO:0000256" key="4">
    <source>
        <dbReference type="ARBA" id="ARBA00022964"/>
    </source>
</evidence>
<feature type="domain" description="Fe2OG dioxygenase" evidence="9">
    <location>
        <begin position="55"/>
        <end position="177"/>
    </location>
</feature>
<dbReference type="EMBL" id="CM007368">
    <property type="protein sequence ID" value="OIW07297.1"/>
    <property type="molecule type" value="Genomic_DNA"/>
</dbReference>
<evidence type="ECO:0000256" key="2">
    <source>
        <dbReference type="ARBA" id="ARBA00004648"/>
    </source>
</evidence>
<keyword evidence="3" id="KW-0479">Metal-binding</keyword>
<evidence type="ECO:0000256" key="6">
    <source>
        <dbReference type="ARBA" id="ARBA00023002"/>
    </source>
</evidence>
<sequence>MVQRPTWLGRVLIHGHGWPMSLVSSELCTILSSQDEIVTDIEARIATWTFLPVENGEPIQVLRYEQGQKYDPHLDFFGDKYNLQFGGHRVATMLMYLSNVEKGGETVFPMAESSLSQPKDDSWSKCAKMGYAVKPVKGDALLFFNICLNATVDSKTLHGSCPVIDGEKWSATKWIHASNFDIPYKKLRRILVTKLPSQSGEG</sequence>
<dbReference type="SMART" id="SM00702">
    <property type="entry name" value="P4Hc"/>
    <property type="match status" value="1"/>
</dbReference>
<evidence type="ECO:0000256" key="5">
    <source>
        <dbReference type="ARBA" id="ARBA00022968"/>
    </source>
</evidence>
<dbReference type="Pfam" id="PF13640">
    <property type="entry name" value="2OG-FeII_Oxy_3"/>
    <property type="match status" value="1"/>
</dbReference>
<proteinExistence type="predicted"/>
<dbReference type="InterPro" id="IPR044862">
    <property type="entry name" value="Pro_4_hyd_alph_FE2OG_OXY"/>
</dbReference>
<dbReference type="STRING" id="3871.A0A1J7HXY0"/>
<organism evidence="10 11">
    <name type="scientific">Lupinus angustifolius</name>
    <name type="common">Narrow-leaved blue lupine</name>
    <dbReference type="NCBI Taxonomy" id="3871"/>
    <lineage>
        <taxon>Eukaryota</taxon>
        <taxon>Viridiplantae</taxon>
        <taxon>Streptophyta</taxon>
        <taxon>Embryophyta</taxon>
        <taxon>Tracheophyta</taxon>
        <taxon>Spermatophyta</taxon>
        <taxon>Magnoliopsida</taxon>
        <taxon>eudicotyledons</taxon>
        <taxon>Gunneridae</taxon>
        <taxon>Pentapetalae</taxon>
        <taxon>rosids</taxon>
        <taxon>fabids</taxon>
        <taxon>Fabales</taxon>
        <taxon>Fabaceae</taxon>
        <taxon>Papilionoideae</taxon>
        <taxon>50 kb inversion clade</taxon>
        <taxon>genistoids sensu lato</taxon>
        <taxon>core genistoids</taxon>
        <taxon>Genisteae</taxon>
        <taxon>Lupinus</taxon>
    </lineage>
</organism>
<dbReference type="PANTHER" id="PTHR10869">
    <property type="entry name" value="PROLYL 4-HYDROXYLASE ALPHA SUBUNIT"/>
    <property type="match status" value="1"/>
</dbReference>
<dbReference type="AlphaFoldDB" id="A0A1J7HXY0"/>
<keyword evidence="4" id="KW-0223">Dioxygenase</keyword>
<dbReference type="GO" id="GO:0005789">
    <property type="term" value="C:endoplasmic reticulum membrane"/>
    <property type="evidence" value="ECO:0007669"/>
    <property type="project" value="UniProtKB-SubCell"/>
</dbReference>
<dbReference type="InterPro" id="IPR006620">
    <property type="entry name" value="Pro_4_hyd_alph"/>
</dbReference>
<name>A0A1J7HXY0_LUPAN</name>
<accession>A0A1J7HXY0</accession>
<dbReference type="GO" id="GO:0004656">
    <property type="term" value="F:procollagen-proline 4-dioxygenase activity"/>
    <property type="evidence" value="ECO:0007669"/>
    <property type="project" value="UniProtKB-EC"/>
</dbReference>
<evidence type="ECO:0000256" key="3">
    <source>
        <dbReference type="ARBA" id="ARBA00022723"/>
    </source>
</evidence>
<dbReference type="GO" id="GO:0031418">
    <property type="term" value="F:L-ascorbic acid binding"/>
    <property type="evidence" value="ECO:0007669"/>
    <property type="project" value="InterPro"/>
</dbReference>
<keyword evidence="5" id="KW-0735">Signal-anchor</keyword>
<evidence type="ECO:0000259" key="9">
    <source>
        <dbReference type="PROSITE" id="PS51471"/>
    </source>
</evidence>
<dbReference type="InterPro" id="IPR045054">
    <property type="entry name" value="P4HA-like"/>
</dbReference>